<dbReference type="EMBL" id="FMVN01000005">
    <property type="protein sequence ID" value="SCY24979.1"/>
    <property type="molecule type" value="Genomic_DNA"/>
</dbReference>
<keyword evidence="4 10" id="KW-0317">Glutathione biosynthesis</keyword>
<evidence type="ECO:0000256" key="1">
    <source>
        <dbReference type="ARBA" id="ARBA00001936"/>
    </source>
</evidence>
<evidence type="ECO:0000256" key="5">
    <source>
        <dbReference type="ARBA" id="ARBA00022723"/>
    </source>
</evidence>
<dbReference type="InterPro" id="IPR004218">
    <property type="entry name" value="GSHS_ATP-bd"/>
</dbReference>
<evidence type="ECO:0000256" key="2">
    <source>
        <dbReference type="ARBA" id="ARBA00001946"/>
    </source>
</evidence>
<comment type="similarity">
    <text evidence="10">Belongs to the prokaryotic GSH synthase family.</text>
</comment>
<evidence type="ECO:0000256" key="9">
    <source>
        <dbReference type="ARBA" id="ARBA00023211"/>
    </source>
</evidence>
<dbReference type="PANTHER" id="PTHR21621">
    <property type="entry name" value="RIBOSOMAL PROTEIN S6 MODIFICATION PROTEIN"/>
    <property type="match status" value="1"/>
</dbReference>
<evidence type="ECO:0000256" key="8">
    <source>
        <dbReference type="ARBA" id="ARBA00022842"/>
    </source>
</evidence>
<dbReference type="Pfam" id="PF02955">
    <property type="entry name" value="GSH-S_ATP"/>
    <property type="match status" value="1"/>
</dbReference>
<dbReference type="NCBIfam" id="NF003573">
    <property type="entry name" value="PRK05246.1"/>
    <property type="match status" value="1"/>
</dbReference>
<gene>
    <name evidence="10" type="primary">gshB</name>
    <name evidence="12" type="ORF">SAMN02982997_01209</name>
</gene>
<accession>A0A1G5EDB0</accession>
<dbReference type="InterPro" id="IPR013815">
    <property type="entry name" value="ATP_grasp_subdomain_1"/>
</dbReference>
<comment type="cofactor">
    <cofactor evidence="2">
        <name>Mg(2+)</name>
        <dbReference type="ChEBI" id="CHEBI:18420"/>
    </cofactor>
</comment>
<dbReference type="NCBIfam" id="TIGR01380">
    <property type="entry name" value="glut_syn"/>
    <property type="match status" value="1"/>
</dbReference>
<keyword evidence="3 10" id="KW-0436">Ligase</keyword>
<keyword evidence="13" id="KW-1185">Reference proteome</keyword>
<comment type="pathway">
    <text evidence="10">Sulfur metabolism; glutathione biosynthesis; glutathione from L-cysteine and L-glutamate: step 2/2.</text>
</comment>
<protein>
    <recommendedName>
        <fullName evidence="10">Glutathione synthetase</fullName>
        <ecNumber evidence="10">6.3.2.3</ecNumber>
    </recommendedName>
    <alternativeName>
        <fullName evidence="10">GSH synthetase</fullName>
        <shortName evidence="10">GSH-S</shortName>
        <shortName evidence="10">GSHase</shortName>
    </alternativeName>
    <alternativeName>
        <fullName evidence="10">Glutathione synthase</fullName>
    </alternativeName>
</protein>
<comment type="caution">
    <text evidence="12">The sequence shown here is derived from an EMBL/GenBank/DDBJ whole genome shotgun (WGS) entry which is preliminary data.</text>
</comment>
<keyword evidence="6 10" id="KW-0547">Nucleotide-binding</keyword>
<dbReference type="Pfam" id="PF02951">
    <property type="entry name" value="GSH-S_N"/>
    <property type="match status" value="1"/>
</dbReference>
<evidence type="ECO:0000256" key="7">
    <source>
        <dbReference type="ARBA" id="ARBA00022840"/>
    </source>
</evidence>
<dbReference type="InterPro" id="IPR006284">
    <property type="entry name" value="Glut_synth_pro"/>
</dbReference>
<dbReference type="PANTHER" id="PTHR21621:SF4">
    <property type="entry name" value="GLUTATHIONE SYNTHETASE"/>
    <property type="match status" value="1"/>
</dbReference>
<evidence type="ECO:0000256" key="6">
    <source>
        <dbReference type="ARBA" id="ARBA00022741"/>
    </source>
</evidence>
<dbReference type="SUPFAM" id="SSF52440">
    <property type="entry name" value="PreATP-grasp domain"/>
    <property type="match status" value="1"/>
</dbReference>
<keyword evidence="8" id="KW-0460">Magnesium</keyword>
<evidence type="ECO:0000256" key="4">
    <source>
        <dbReference type="ARBA" id="ARBA00022684"/>
    </source>
</evidence>
<comment type="catalytic activity">
    <reaction evidence="10">
        <text>gamma-L-glutamyl-L-cysteine + glycine + ATP = glutathione + ADP + phosphate + H(+)</text>
        <dbReference type="Rhea" id="RHEA:13557"/>
        <dbReference type="ChEBI" id="CHEBI:15378"/>
        <dbReference type="ChEBI" id="CHEBI:30616"/>
        <dbReference type="ChEBI" id="CHEBI:43474"/>
        <dbReference type="ChEBI" id="CHEBI:57305"/>
        <dbReference type="ChEBI" id="CHEBI:57925"/>
        <dbReference type="ChEBI" id="CHEBI:58173"/>
        <dbReference type="ChEBI" id="CHEBI:456216"/>
        <dbReference type="EC" id="6.3.2.3"/>
    </reaction>
</comment>
<name>A0A1G5EDB0_LEGMI</name>
<comment type="cofactor">
    <cofactor evidence="1">
        <name>Mn(2+)</name>
        <dbReference type="ChEBI" id="CHEBI:29035"/>
    </cofactor>
</comment>
<proteinExistence type="inferred from homology"/>
<dbReference type="RefSeq" id="WP_045100008.1">
    <property type="nucleotide sequence ID" value="NZ_CP020614.1"/>
</dbReference>
<dbReference type="InterPro" id="IPR011761">
    <property type="entry name" value="ATP-grasp"/>
</dbReference>
<dbReference type="PROSITE" id="PS50975">
    <property type="entry name" value="ATP_GRASP"/>
    <property type="match status" value="1"/>
</dbReference>
<evidence type="ECO:0000256" key="10">
    <source>
        <dbReference type="HAMAP-Rule" id="MF_00162"/>
    </source>
</evidence>
<dbReference type="InterPro" id="IPR016185">
    <property type="entry name" value="PreATP-grasp_dom_sf"/>
</dbReference>
<organism evidence="12 13">
    <name type="scientific">Legionella micdadei</name>
    <name type="common">Tatlockia micdadei</name>
    <dbReference type="NCBI Taxonomy" id="451"/>
    <lineage>
        <taxon>Bacteria</taxon>
        <taxon>Pseudomonadati</taxon>
        <taxon>Pseudomonadota</taxon>
        <taxon>Gammaproteobacteria</taxon>
        <taxon>Legionellales</taxon>
        <taxon>Legionellaceae</taxon>
        <taxon>Legionella</taxon>
    </lineage>
</organism>
<dbReference type="Gene3D" id="3.30.470.20">
    <property type="entry name" value="ATP-grasp fold, B domain"/>
    <property type="match status" value="1"/>
</dbReference>
<evidence type="ECO:0000256" key="3">
    <source>
        <dbReference type="ARBA" id="ARBA00022598"/>
    </source>
</evidence>
<keyword evidence="9" id="KW-0464">Manganese</keyword>
<dbReference type="SUPFAM" id="SSF56059">
    <property type="entry name" value="Glutathione synthetase ATP-binding domain-like"/>
    <property type="match status" value="1"/>
</dbReference>
<dbReference type="Gene3D" id="3.30.1490.20">
    <property type="entry name" value="ATP-grasp fold, A domain"/>
    <property type="match status" value="1"/>
</dbReference>
<dbReference type="Gene3D" id="3.40.50.20">
    <property type="match status" value="1"/>
</dbReference>
<evidence type="ECO:0000313" key="12">
    <source>
        <dbReference type="EMBL" id="SCY24979.1"/>
    </source>
</evidence>
<dbReference type="Proteomes" id="UP000182998">
    <property type="component" value="Unassembled WGS sequence"/>
</dbReference>
<dbReference type="InterPro" id="IPR004215">
    <property type="entry name" value="GSHS_N"/>
</dbReference>
<dbReference type="HAMAP" id="MF_00162">
    <property type="entry name" value="GSH_S"/>
    <property type="match status" value="1"/>
</dbReference>
<evidence type="ECO:0000259" key="11">
    <source>
        <dbReference type="PROSITE" id="PS50975"/>
    </source>
</evidence>
<keyword evidence="5" id="KW-0479">Metal-binding</keyword>
<reference evidence="12 13" key="1">
    <citation type="submission" date="2016-10" db="EMBL/GenBank/DDBJ databases">
        <authorList>
            <person name="Varghese N."/>
            <person name="Submissions S."/>
        </authorList>
    </citation>
    <scope>NUCLEOTIDE SEQUENCE [LARGE SCALE GENOMIC DNA]</scope>
    <source>
        <strain evidence="12 13">ATCC 33218</strain>
    </source>
</reference>
<keyword evidence="7 10" id="KW-0067">ATP-binding</keyword>
<evidence type="ECO:0000313" key="13">
    <source>
        <dbReference type="Proteomes" id="UP000182998"/>
    </source>
</evidence>
<dbReference type="EC" id="6.3.2.3" evidence="10"/>
<feature type="domain" description="ATP-grasp" evidence="11">
    <location>
        <begin position="125"/>
        <end position="311"/>
    </location>
</feature>
<sequence length="316" mass="35571">MRLAVLMDPIHKIKAYKDSTVAMIKSAQTLGWDCVYFTQEELYCRDGFAYARVSSIRVRDEKLSSWAEIGRVGEQPLSEFDIILMRKDPPFNMEYIYATYALQLAERDGVLVANKPSSLRDANEKFFTLNFPQCCPQTLVSRDMSRLRSFWQEHQNVIFKPLEGMGGNSVFHVDKKAENLSVILEVLTQGQTVSIMAQQYIPEITTSGDKRILLINGEPVPYALARIPAKGELRGNLAAGARGEVVPLTDRDRWICQQIAPTLRMMGLYFVGIDVIGNYLTEINVTSPTCIREIADETNLDIAGDYLRCLADLVSA</sequence>